<dbReference type="Gene3D" id="1.10.10.10">
    <property type="entry name" value="Winged helix-like DNA-binding domain superfamily/Winged helix DNA-binding domain"/>
    <property type="match status" value="1"/>
</dbReference>
<dbReference type="InterPro" id="IPR036390">
    <property type="entry name" value="WH_DNA-bd_sf"/>
</dbReference>
<dbReference type="PANTHER" id="PTHR33164:SF43">
    <property type="entry name" value="HTH-TYPE TRANSCRIPTIONAL REPRESSOR YETL"/>
    <property type="match status" value="1"/>
</dbReference>
<dbReference type="SMART" id="SM00347">
    <property type="entry name" value="HTH_MARR"/>
    <property type="match status" value="1"/>
</dbReference>
<evidence type="ECO:0000313" key="2">
    <source>
        <dbReference type="EMBL" id="QDZ09485.1"/>
    </source>
</evidence>
<evidence type="ECO:0000259" key="1">
    <source>
        <dbReference type="SMART" id="SM00347"/>
    </source>
</evidence>
<keyword evidence="3" id="KW-1185">Reference proteome</keyword>
<dbReference type="InterPro" id="IPR000835">
    <property type="entry name" value="HTH_MarR-typ"/>
</dbReference>
<dbReference type="PANTHER" id="PTHR33164">
    <property type="entry name" value="TRANSCRIPTIONAL REGULATOR, MARR FAMILY"/>
    <property type="match status" value="1"/>
</dbReference>
<dbReference type="GO" id="GO:0006950">
    <property type="term" value="P:response to stress"/>
    <property type="evidence" value="ECO:0007669"/>
    <property type="project" value="TreeGrafter"/>
</dbReference>
<accession>A0A5B8LP69</accession>
<reference evidence="2 3" key="1">
    <citation type="submission" date="2019-07" db="EMBL/GenBank/DDBJ databases">
        <title>Full genome sequence of Devosia sp. Gsoil 520.</title>
        <authorList>
            <person name="Im W.-T."/>
        </authorList>
    </citation>
    <scope>NUCLEOTIDE SEQUENCE [LARGE SCALE GENOMIC DNA]</scope>
    <source>
        <strain evidence="2 3">Gsoil 520</strain>
    </source>
</reference>
<dbReference type="InterPro" id="IPR039422">
    <property type="entry name" value="MarR/SlyA-like"/>
</dbReference>
<gene>
    <name evidence="2" type="ORF">FPZ08_01230</name>
</gene>
<dbReference type="GO" id="GO:0003700">
    <property type="term" value="F:DNA-binding transcription factor activity"/>
    <property type="evidence" value="ECO:0007669"/>
    <property type="project" value="InterPro"/>
</dbReference>
<dbReference type="Pfam" id="PF12802">
    <property type="entry name" value="MarR_2"/>
    <property type="match status" value="1"/>
</dbReference>
<dbReference type="KEGG" id="dea:FPZ08_01230"/>
<dbReference type="Proteomes" id="UP000315364">
    <property type="component" value="Chromosome"/>
</dbReference>
<name>A0A5B8LP69_9HYPH</name>
<sequence length="164" mass="18070">MRGRKMIQSARTPARRGRSVAAELALRSLSTSALAELLELTARMLHSRGYAADLFPAQWAALRYFSRAPVSQRTASELARFQGLANGPVSRTVRTLVQKGLLAKAAEQPKGRAELLELTSAGRTMLEQDPTLALEEVISELGIPEQECFARSLELIVRRLSVLR</sequence>
<organism evidence="2 3">
    <name type="scientific">Devosia ginsengisoli</name>
    <dbReference type="NCBI Taxonomy" id="400770"/>
    <lineage>
        <taxon>Bacteria</taxon>
        <taxon>Pseudomonadati</taxon>
        <taxon>Pseudomonadota</taxon>
        <taxon>Alphaproteobacteria</taxon>
        <taxon>Hyphomicrobiales</taxon>
        <taxon>Devosiaceae</taxon>
        <taxon>Devosia</taxon>
    </lineage>
</organism>
<proteinExistence type="predicted"/>
<evidence type="ECO:0000313" key="3">
    <source>
        <dbReference type="Proteomes" id="UP000315364"/>
    </source>
</evidence>
<dbReference type="EMBL" id="CP042304">
    <property type="protein sequence ID" value="QDZ09485.1"/>
    <property type="molecule type" value="Genomic_DNA"/>
</dbReference>
<protein>
    <submittedName>
        <fullName evidence="2">MarR family transcriptional regulator</fullName>
    </submittedName>
</protein>
<feature type="domain" description="HTH marR-type" evidence="1">
    <location>
        <begin position="47"/>
        <end position="146"/>
    </location>
</feature>
<dbReference type="InterPro" id="IPR036388">
    <property type="entry name" value="WH-like_DNA-bd_sf"/>
</dbReference>
<dbReference type="OrthoDB" id="5522755at2"/>
<dbReference type="AlphaFoldDB" id="A0A5B8LP69"/>
<dbReference type="SUPFAM" id="SSF46785">
    <property type="entry name" value="Winged helix' DNA-binding domain"/>
    <property type="match status" value="1"/>
</dbReference>